<dbReference type="Proteomes" id="UP000886069">
    <property type="component" value="Unassembled WGS sequence"/>
</dbReference>
<gene>
    <name evidence="14" type="ORF">ENO08_06370</name>
</gene>
<evidence type="ECO:0000313" key="14">
    <source>
        <dbReference type="EMBL" id="HER44067.1"/>
    </source>
</evidence>
<dbReference type="InterPro" id="IPR052219">
    <property type="entry name" value="Photolyase_Class-2"/>
</dbReference>
<dbReference type="Gene3D" id="3.40.50.620">
    <property type="entry name" value="HUPs"/>
    <property type="match status" value="1"/>
</dbReference>
<keyword evidence="8" id="KW-0238">DNA-binding</keyword>
<comment type="cofactor">
    <cofactor evidence="1">
        <name>FAD</name>
        <dbReference type="ChEBI" id="CHEBI:57692"/>
    </cofactor>
</comment>
<dbReference type="InterPro" id="IPR036134">
    <property type="entry name" value="Crypto/Photolyase_FAD-like_sf"/>
</dbReference>
<dbReference type="GO" id="GO:0003677">
    <property type="term" value="F:DNA binding"/>
    <property type="evidence" value="ECO:0007669"/>
    <property type="project" value="UniProtKB-KW"/>
</dbReference>
<dbReference type="GO" id="GO:0003904">
    <property type="term" value="F:deoxyribodipyrimidine photo-lyase activity"/>
    <property type="evidence" value="ECO:0007669"/>
    <property type="project" value="UniProtKB-EC"/>
</dbReference>
<evidence type="ECO:0000256" key="9">
    <source>
        <dbReference type="ARBA" id="ARBA00023204"/>
    </source>
</evidence>
<evidence type="ECO:0000256" key="2">
    <source>
        <dbReference type="ARBA" id="ARBA00006409"/>
    </source>
</evidence>
<keyword evidence="5" id="KW-0285">Flavoprotein</keyword>
<sequence>MIEKERIRALNEGTVGRGDYVLYWMQASQRAEYNHALEYAVARGNELGLPVVVFFGLTGSFPEANLRHYQFMIEGLAEVREALAERGILLVVRRAAPADGAVEMSRRAALVVCDRGYLGIQRAWRASAAGRIRRPLIQVESDVVIPVEEASGKEEYAAATIRPKIRSRLEEYLRPMRRSTVRRSSLRMEFDAFDITDPEAALASLRTKQSPGPSQAYRGGFSEAKRRLDSFIRSGLDHFDEMRNDPGVDRLSHMSPYLHFGQISPLYIALRVSRSGSPGADAYLEELVVRRELSMNFVFYNDRYDSFEGLPEWCRKTLKAHAGDEREYIYTEKELERYRTHDPYWNAAQEEMVLTGTMHGYMRMYWGKKIIEWSRTPEEAFSTALRLNNRYELDGRDPNGFAGVAWCFGKHDRPWGERPVFGMVRYMNDRGLRRKFDIDRYVRRVAALRGDDTGSA</sequence>
<protein>
    <recommendedName>
        <fullName evidence="4">Deoxyribodipyrimidine photo-lyase</fullName>
        <ecNumber evidence="3">4.1.99.3</ecNumber>
    </recommendedName>
    <alternativeName>
        <fullName evidence="11">DNA photolyase</fullName>
    </alternativeName>
</protein>
<comment type="similarity">
    <text evidence="2">Belongs to the DNA photolyase class-2 family.</text>
</comment>
<comment type="catalytic activity">
    <reaction evidence="12">
        <text>cyclobutadipyrimidine (in DNA) = 2 pyrimidine residues (in DNA).</text>
        <dbReference type="EC" id="4.1.99.3"/>
    </reaction>
</comment>
<evidence type="ECO:0000256" key="6">
    <source>
        <dbReference type="ARBA" id="ARBA00022763"/>
    </source>
</evidence>
<keyword evidence="7" id="KW-0274">FAD</keyword>
<name>A0A7V2AVK8_UNCEI</name>
<evidence type="ECO:0000256" key="7">
    <source>
        <dbReference type="ARBA" id="ARBA00022827"/>
    </source>
</evidence>
<dbReference type="GO" id="GO:0000719">
    <property type="term" value="P:photoreactive repair"/>
    <property type="evidence" value="ECO:0007669"/>
    <property type="project" value="TreeGrafter"/>
</dbReference>
<evidence type="ECO:0000256" key="12">
    <source>
        <dbReference type="ARBA" id="ARBA00033999"/>
    </source>
</evidence>
<dbReference type="Pfam" id="PF00875">
    <property type="entry name" value="DNA_photolyase"/>
    <property type="match status" value="1"/>
</dbReference>
<dbReference type="InterPro" id="IPR036155">
    <property type="entry name" value="Crypto/Photolyase_N_sf"/>
</dbReference>
<evidence type="ECO:0000256" key="5">
    <source>
        <dbReference type="ARBA" id="ARBA00022630"/>
    </source>
</evidence>
<dbReference type="PANTHER" id="PTHR10211:SF0">
    <property type="entry name" value="DEOXYRIBODIPYRIMIDINE PHOTO-LYASE"/>
    <property type="match status" value="1"/>
</dbReference>
<dbReference type="PROSITE" id="PS51645">
    <property type="entry name" value="PHR_CRY_ALPHA_BETA"/>
    <property type="match status" value="1"/>
</dbReference>
<evidence type="ECO:0000256" key="3">
    <source>
        <dbReference type="ARBA" id="ARBA00013149"/>
    </source>
</evidence>
<dbReference type="PANTHER" id="PTHR10211">
    <property type="entry name" value="DEOXYRIBODIPYRIMIDINE PHOTOLYASE"/>
    <property type="match status" value="1"/>
</dbReference>
<dbReference type="EC" id="4.1.99.3" evidence="3"/>
<dbReference type="Gene3D" id="1.10.579.10">
    <property type="entry name" value="DNA Cyclobutane Dipyrimidine Photolyase, subunit A, domain 3"/>
    <property type="match status" value="1"/>
</dbReference>
<evidence type="ECO:0000256" key="1">
    <source>
        <dbReference type="ARBA" id="ARBA00001974"/>
    </source>
</evidence>
<dbReference type="SUPFAM" id="SSF52425">
    <property type="entry name" value="Cryptochrome/photolyase, N-terminal domain"/>
    <property type="match status" value="1"/>
</dbReference>
<proteinExistence type="inferred from homology"/>
<dbReference type="InterPro" id="IPR014729">
    <property type="entry name" value="Rossmann-like_a/b/a_fold"/>
</dbReference>
<evidence type="ECO:0000256" key="8">
    <source>
        <dbReference type="ARBA" id="ARBA00023125"/>
    </source>
</evidence>
<dbReference type="SUPFAM" id="SSF48173">
    <property type="entry name" value="Cryptochrome/photolyase FAD-binding domain"/>
    <property type="match status" value="1"/>
</dbReference>
<organism evidence="14">
    <name type="scientific">Eiseniibacteriota bacterium</name>
    <dbReference type="NCBI Taxonomy" id="2212470"/>
    <lineage>
        <taxon>Bacteria</taxon>
        <taxon>Candidatus Eiseniibacteriota</taxon>
    </lineage>
</organism>
<dbReference type="AlphaFoldDB" id="A0A7V2AVK8"/>
<keyword evidence="6" id="KW-0227">DNA damage</keyword>
<dbReference type="EMBL" id="DSEC01000453">
    <property type="protein sequence ID" value="HER44067.1"/>
    <property type="molecule type" value="Genomic_DNA"/>
</dbReference>
<keyword evidence="10" id="KW-0456">Lyase</keyword>
<evidence type="ECO:0000256" key="4">
    <source>
        <dbReference type="ARBA" id="ARBA00014046"/>
    </source>
</evidence>
<dbReference type="FunFam" id="1.10.579.10:FF:000002">
    <property type="entry name" value="Deoxyribodipyrimidine photolyase"/>
    <property type="match status" value="1"/>
</dbReference>
<dbReference type="InterPro" id="IPR006050">
    <property type="entry name" value="DNA_photolyase_N"/>
</dbReference>
<keyword evidence="9" id="KW-0234">DNA repair</keyword>
<comment type="caution">
    <text evidence="14">The sequence shown here is derived from an EMBL/GenBank/DDBJ whole genome shotgun (WGS) entry which is preliminary data.</text>
</comment>
<dbReference type="Gene3D" id="1.25.40.80">
    <property type="match status" value="1"/>
</dbReference>
<evidence type="ECO:0000259" key="13">
    <source>
        <dbReference type="PROSITE" id="PS51645"/>
    </source>
</evidence>
<feature type="domain" description="Photolyase/cryptochrome alpha/beta" evidence="13">
    <location>
        <begin position="19"/>
        <end position="147"/>
    </location>
</feature>
<evidence type="ECO:0000256" key="10">
    <source>
        <dbReference type="ARBA" id="ARBA00023239"/>
    </source>
</evidence>
<evidence type="ECO:0000256" key="11">
    <source>
        <dbReference type="ARBA" id="ARBA00031671"/>
    </source>
</evidence>
<reference evidence="14" key="1">
    <citation type="journal article" date="2020" name="mSystems">
        <title>Genome- and Community-Level Interaction Insights into Carbon Utilization and Element Cycling Functions of Hydrothermarchaeota in Hydrothermal Sediment.</title>
        <authorList>
            <person name="Zhou Z."/>
            <person name="Liu Y."/>
            <person name="Xu W."/>
            <person name="Pan J."/>
            <person name="Luo Z.H."/>
            <person name="Li M."/>
        </authorList>
    </citation>
    <scope>NUCLEOTIDE SEQUENCE [LARGE SCALE GENOMIC DNA]</scope>
    <source>
        <strain evidence="14">SpSt-1233</strain>
    </source>
</reference>
<accession>A0A7V2AVK8</accession>